<comment type="caution">
    <text evidence="1">The sequence shown here is derived from an EMBL/GenBank/DDBJ whole genome shotgun (WGS) entry which is preliminary data.</text>
</comment>
<proteinExistence type="predicted"/>
<name>A0ABD2B8Y0_VESSQ</name>
<dbReference type="AlphaFoldDB" id="A0ABD2B8Y0"/>
<evidence type="ECO:0000313" key="1">
    <source>
        <dbReference type="EMBL" id="KAL2729191.1"/>
    </source>
</evidence>
<sequence>MYKENDMKKNIHPFACKPIPTSRSAYDSWCLAIVRGSSSTEMLADVAATAIAAAITIGLESDCSAKQQSLSPTESTYRDSSTSLAKRYRPYWNYFLQLTLFAKVAPGVIVCQAARRNNSRLRYQPFRPTLPTISIYVFSFYISEHRFDAFAGPTSINVVEEILRRYFTIIAIKGHFADEE</sequence>
<evidence type="ECO:0000313" key="2">
    <source>
        <dbReference type="Proteomes" id="UP001607302"/>
    </source>
</evidence>
<organism evidence="1 2">
    <name type="scientific">Vespula squamosa</name>
    <name type="common">Southern yellow jacket</name>
    <name type="synonym">Wasp</name>
    <dbReference type="NCBI Taxonomy" id="30214"/>
    <lineage>
        <taxon>Eukaryota</taxon>
        <taxon>Metazoa</taxon>
        <taxon>Ecdysozoa</taxon>
        <taxon>Arthropoda</taxon>
        <taxon>Hexapoda</taxon>
        <taxon>Insecta</taxon>
        <taxon>Pterygota</taxon>
        <taxon>Neoptera</taxon>
        <taxon>Endopterygota</taxon>
        <taxon>Hymenoptera</taxon>
        <taxon>Apocrita</taxon>
        <taxon>Aculeata</taxon>
        <taxon>Vespoidea</taxon>
        <taxon>Vespidae</taxon>
        <taxon>Vespinae</taxon>
        <taxon>Vespula</taxon>
    </lineage>
</organism>
<reference evidence="1 2" key="1">
    <citation type="journal article" date="2024" name="Ann. Entomol. Soc. Am.">
        <title>Genomic analyses of the southern and eastern yellowjacket wasps (Hymenoptera: Vespidae) reveal evolutionary signatures of social life.</title>
        <authorList>
            <person name="Catto M.A."/>
            <person name="Caine P.B."/>
            <person name="Orr S.E."/>
            <person name="Hunt B.G."/>
            <person name="Goodisman M.A.D."/>
        </authorList>
    </citation>
    <scope>NUCLEOTIDE SEQUENCE [LARGE SCALE GENOMIC DNA]</scope>
    <source>
        <strain evidence="1">233</strain>
        <tissue evidence="1">Head and thorax</tissue>
    </source>
</reference>
<dbReference type="Proteomes" id="UP001607302">
    <property type="component" value="Unassembled WGS sequence"/>
</dbReference>
<accession>A0ABD2B8Y0</accession>
<protein>
    <submittedName>
        <fullName evidence="1">Uncharacterized protein</fullName>
    </submittedName>
</protein>
<keyword evidence="2" id="KW-1185">Reference proteome</keyword>
<dbReference type="EMBL" id="JAUDFV010000131">
    <property type="protein sequence ID" value="KAL2729191.1"/>
    <property type="molecule type" value="Genomic_DNA"/>
</dbReference>
<gene>
    <name evidence="1" type="ORF">V1478_005980</name>
</gene>